<keyword evidence="3" id="KW-1185">Reference proteome</keyword>
<accession>A0A2T4IN37</accession>
<feature type="region of interest" description="Disordered" evidence="1">
    <location>
        <begin position="1"/>
        <end position="72"/>
    </location>
</feature>
<feature type="compositionally biased region" description="Polar residues" evidence="1">
    <location>
        <begin position="53"/>
        <end position="72"/>
    </location>
</feature>
<dbReference type="Proteomes" id="UP000240259">
    <property type="component" value="Unassembled WGS sequence"/>
</dbReference>
<proteinExistence type="predicted"/>
<evidence type="ECO:0000256" key="1">
    <source>
        <dbReference type="SAM" id="MobiDB-lite"/>
    </source>
</evidence>
<gene>
    <name evidence="2" type="ORF">C9427_28835</name>
</gene>
<evidence type="ECO:0000313" key="2">
    <source>
        <dbReference type="EMBL" id="PTE07025.1"/>
    </source>
</evidence>
<dbReference type="RefSeq" id="WP_107652412.1">
    <property type="nucleotide sequence ID" value="NZ_PZJX01000053.1"/>
</dbReference>
<reference evidence="2 3" key="1">
    <citation type="submission" date="2018-03" db="EMBL/GenBank/DDBJ databases">
        <title>Genome sequence of the symbiotic type strain Mesorhizobium helmanticense CSLC115NT isolated from Lotus corniculatus nodules.</title>
        <authorList>
            <person name="Sannazzaro A.I."/>
            <person name="Torres Tejerizo G.A."/>
            <person name="Dip D."/>
            <person name="Caballero M."/>
            <person name="Pistorio M."/>
            <person name="Estrella M.J."/>
        </authorList>
    </citation>
    <scope>NUCLEOTIDE SEQUENCE [LARGE SCALE GENOMIC DNA]</scope>
    <source>
        <strain evidence="2 3">CSLC115N</strain>
    </source>
</reference>
<dbReference type="AlphaFoldDB" id="A0A2T4IN37"/>
<organism evidence="2 3">
    <name type="scientific">Mesorhizobium helmanticense</name>
    <dbReference type="NCBI Taxonomy" id="1776423"/>
    <lineage>
        <taxon>Bacteria</taxon>
        <taxon>Pseudomonadati</taxon>
        <taxon>Pseudomonadota</taxon>
        <taxon>Alphaproteobacteria</taxon>
        <taxon>Hyphomicrobiales</taxon>
        <taxon>Phyllobacteriaceae</taxon>
        <taxon>Mesorhizobium</taxon>
    </lineage>
</organism>
<sequence length="72" mass="7597">MNDEGDRPKLTGKALRVNDNSVGERDAPSLPVPPKPRTGSAPQKVEGNALRVNDNSVEGEQPAPSQTPSHKG</sequence>
<name>A0A2T4IN37_9HYPH</name>
<dbReference type="OrthoDB" id="8101235at2"/>
<dbReference type="EMBL" id="PZJX01000053">
    <property type="protein sequence ID" value="PTE07025.1"/>
    <property type="molecule type" value="Genomic_DNA"/>
</dbReference>
<comment type="caution">
    <text evidence="2">The sequence shown here is derived from an EMBL/GenBank/DDBJ whole genome shotgun (WGS) entry which is preliminary data.</text>
</comment>
<protein>
    <submittedName>
        <fullName evidence="2">Uncharacterized protein</fullName>
    </submittedName>
</protein>
<evidence type="ECO:0000313" key="3">
    <source>
        <dbReference type="Proteomes" id="UP000240259"/>
    </source>
</evidence>